<evidence type="ECO:0000313" key="2">
    <source>
        <dbReference type="Proteomes" id="UP000565286"/>
    </source>
</evidence>
<keyword evidence="2" id="KW-1185">Reference proteome</keyword>
<name>A0A7W6CE67_9HYPH</name>
<organism evidence="1 2">
    <name type="scientific">Rhizobium skierniewicense</name>
    <dbReference type="NCBI Taxonomy" id="984260"/>
    <lineage>
        <taxon>Bacteria</taxon>
        <taxon>Pseudomonadati</taxon>
        <taxon>Pseudomonadota</taxon>
        <taxon>Alphaproteobacteria</taxon>
        <taxon>Hyphomicrobiales</taxon>
        <taxon>Rhizobiaceae</taxon>
        <taxon>Rhizobium/Agrobacterium group</taxon>
        <taxon>Rhizobium</taxon>
    </lineage>
</organism>
<accession>A0A7W6CE67</accession>
<sequence length="68" mass="7436">MPTARVFDGFVEHTKRVSPTHCRQAMLASPRGVSSTLIVIATVFRHPSPIGLSAFVFTQIASLLQQKV</sequence>
<gene>
    <name evidence="1" type="ORF">GGQ73_004649</name>
</gene>
<evidence type="ECO:0000313" key="1">
    <source>
        <dbReference type="EMBL" id="MBB3948658.1"/>
    </source>
</evidence>
<reference evidence="1 2" key="1">
    <citation type="submission" date="2020-08" db="EMBL/GenBank/DDBJ databases">
        <title>Genomic Encyclopedia of Type Strains, Phase IV (KMG-IV): sequencing the most valuable type-strain genomes for metagenomic binning, comparative biology and taxonomic classification.</title>
        <authorList>
            <person name="Goeker M."/>
        </authorList>
    </citation>
    <scope>NUCLEOTIDE SEQUENCE [LARGE SCALE GENOMIC DNA]</scope>
    <source>
        <strain evidence="1 2">DSM 26438</strain>
    </source>
</reference>
<dbReference type="AlphaFoldDB" id="A0A7W6CE67"/>
<protein>
    <submittedName>
        <fullName evidence="1">Uncharacterized protein</fullName>
    </submittedName>
</protein>
<comment type="caution">
    <text evidence="1">The sequence shown here is derived from an EMBL/GenBank/DDBJ whole genome shotgun (WGS) entry which is preliminary data.</text>
</comment>
<dbReference type="EMBL" id="JACIDV010000024">
    <property type="protein sequence ID" value="MBB3948658.1"/>
    <property type="molecule type" value="Genomic_DNA"/>
</dbReference>
<proteinExistence type="predicted"/>
<dbReference type="Proteomes" id="UP000565286">
    <property type="component" value="Unassembled WGS sequence"/>
</dbReference>